<dbReference type="Proteomes" id="UP000515146">
    <property type="component" value="Unplaced"/>
</dbReference>
<dbReference type="InterPro" id="IPR011990">
    <property type="entry name" value="TPR-like_helical_dom_sf"/>
</dbReference>
<dbReference type="Pfam" id="PF13424">
    <property type="entry name" value="TPR_12"/>
    <property type="match status" value="1"/>
</dbReference>
<sequence>MANNKDQKVIDFMFDPFLVEQNFSDPADNDDVNLNDHPQKLTAEQQESKRLEMKAIESANNGQYDQAFDYFQQALQLWPENASVLNNRAQTYRLQNRIADARQDLDEAIQLLGDLNPHHRQVARQAYCQRALIHLLEENRELGLKDMQQSAQLGNQFARAYMAKMNPYAALCNQMLQDMFQQCTTSSGPCRENNNNTQTD</sequence>
<reference evidence="3" key="1">
    <citation type="submission" date="2025-08" db="UniProtKB">
        <authorList>
            <consortium name="RefSeq"/>
        </authorList>
    </citation>
    <scope>IDENTIFICATION</scope>
    <source>
        <strain evidence="3">Airmid</strain>
    </source>
</reference>
<dbReference type="PANTHER" id="PTHR21405">
    <property type="entry name" value="CDNA SEQUENCE BC021608"/>
    <property type="match status" value="1"/>
</dbReference>
<keyword evidence="2" id="KW-1185">Reference proteome</keyword>
<name>A0A6P6XR76_DERPT</name>
<dbReference type="SMART" id="SM00028">
    <property type="entry name" value="TPR"/>
    <property type="match status" value="3"/>
</dbReference>
<gene>
    <name evidence="3" type="primary">LOC113790502</name>
</gene>
<dbReference type="SUPFAM" id="SSF48452">
    <property type="entry name" value="TPR-like"/>
    <property type="match status" value="1"/>
</dbReference>
<protein>
    <submittedName>
        <fullName evidence="3">Tetratricopeptide repeat protein 36 homolog</fullName>
    </submittedName>
</protein>
<dbReference type="InParanoid" id="A0A6P6XR76"/>
<dbReference type="PROSITE" id="PS50005">
    <property type="entry name" value="TPR"/>
    <property type="match status" value="1"/>
</dbReference>
<comment type="similarity">
    <text evidence="1">Belongs to the TTC36 family.</text>
</comment>
<accession>A0A6P6XR76</accession>
<organism evidence="2 3">
    <name type="scientific">Dermatophagoides pteronyssinus</name>
    <name type="common">European house dust mite</name>
    <dbReference type="NCBI Taxonomy" id="6956"/>
    <lineage>
        <taxon>Eukaryota</taxon>
        <taxon>Metazoa</taxon>
        <taxon>Ecdysozoa</taxon>
        <taxon>Arthropoda</taxon>
        <taxon>Chelicerata</taxon>
        <taxon>Arachnida</taxon>
        <taxon>Acari</taxon>
        <taxon>Acariformes</taxon>
        <taxon>Sarcoptiformes</taxon>
        <taxon>Astigmata</taxon>
        <taxon>Psoroptidia</taxon>
        <taxon>Analgoidea</taxon>
        <taxon>Pyroglyphidae</taxon>
        <taxon>Dermatophagoidinae</taxon>
        <taxon>Dermatophagoides</taxon>
    </lineage>
</organism>
<dbReference type="OMA" id="CNQMLCE"/>
<dbReference type="RefSeq" id="XP_027195977.1">
    <property type="nucleotide sequence ID" value="XM_027340176.1"/>
</dbReference>
<dbReference type="OrthoDB" id="539634at2759"/>
<evidence type="ECO:0000313" key="3">
    <source>
        <dbReference type="RefSeq" id="XP_027195977.1"/>
    </source>
</evidence>
<dbReference type="InterPro" id="IPR038906">
    <property type="entry name" value="TTC36"/>
</dbReference>
<dbReference type="AlphaFoldDB" id="A0A6P6XR76"/>
<evidence type="ECO:0000256" key="1">
    <source>
        <dbReference type="ARBA" id="ARBA00006995"/>
    </source>
</evidence>
<proteinExistence type="inferred from homology"/>
<dbReference type="GO" id="GO:0006570">
    <property type="term" value="P:tyrosine metabolic process"/>
    <property type="evidence" value="ECO:0007669"/>
    <property type="project" value="TreeGrafter"/>
</dbReference>
<dbReference type="InterPro" id="IPR019734">
    <property type="entry name" value="TPR_rpt"/>
</dbReference>
<dbReference type="Gene3D" id="1.25.40.10">
    <property type="entry name" value="Tetratricopeptide repeat domain"/>
    <property type="match status" value="1"/>
</dbReference>
<dbReference type="KEGG" id="dpte:113790502"/>
<dbReference type="FunCoup" id="A0A6P6XR76">
    <property type="interactions" value="14"/>
</dbReference>
<dbReference type="PANTHER" id="PTHR21405:SF0">
    <property type="entry name" value="TETRATRICOPEPTIDE REPEAT PROTEIN 36"/>
    <property type="match status" value="1"/>
</dbReference>
<evidence type="ECO:0000313" key="2">
    <source>
        <dbReference type="Proteomes" id="UP000515146"/>
    </source>
</evidence>